<accession>A0A8J5S8L9</accession>
<gene>
    <name evidence="1" type="ORF">GUJ93_ZPchr0003g18620</name>
</gene>
<reference evidence="1" key="1">
    <citation type="journal article" date="2021" name="bioRxiv">
        <title>Whole Genome Assembly and Annotation of Northern Wild Rice, Zizania palustris L., Supports a Whole Genome Duplication in the Zizania Genus.</title>
        <authorList>
            <person name="Haas M."/>
            <person name="Kono T."/>
            <person name="Macchietto M."/>
            <person name="Millas R."/>
            <person name="McGilp L."/>
            <person name="Shao M."/>
            <person name="Duquette J."/>
            <person name="Hirsch C.N."/>
            <person name="Kimball J."/>
        </authorList>
    </citation>
    <scope>NUCLEOTIDE SEQUENCE</scope>
    <source>
        <tissue evidence="1">Fresh leaf tissue</tissue>
    </source>
</reference>
<reference evidence="1" key="2">
    <citation type="submission" date="2021-02" db="EMBL/GenBank/DDBJ databases">
        <authorList>
            <person name="Kimball J.A."/>
            <person name="Haas M.W."/>
            <person name="Macchietto M."/>
            <person name="Kono T."/>
            <person name="Duquette J."/>
            <person name="Shao M."/>
        </authorList>
    </citation>
    <scope>NUCLEOTIDE SEQUENCE</scope>
    <source>
        <tissue evidence="1">Fresh leaf tissue</tissue>
    </source>
</reference>
<evidence type="ECO:0000313" key="1">
    <source>
        <dbReference type="EMBL" id="KAG8062787.1"/>
    </source>
</evidence>
<dbReference type="AlphaFoldDB" id="A0A8J5S8L9"/>
<evidence type="ECO:0000313" key="2">
    <source>
        <dbReference type="Proteomes" id="UP000729402"/>
    </source>
</evidence>
<organism evidence="1 2">
    <name type="scientific">Zizania palustris</name>
    <name type="common">Northern wild rice</name>
    <dbReference type="NCBI Taxonomy" id="103762"/>
    <lineage>
        <taxon>Eukaryota</taxon>
        <taxon>Viridiplantae</taxon>
        <taxon>Streptophyta</taxon>
        <taxon>Embryophyta</taxon>
        <taxon>Tracheophyta</taxon>
        <taxon>Spermatophyta</taxon>
        <taxon>Magnoliopsida</taxon>
        <taxon>Liliopsida</taxon>
        <taxon>Poales</taxon>
        <taxon>Poaceae</taxon>
        <taxon>BOP clade</taxon>
        <taxon>Oryzoideae</taxon>
        <taxon>Oryzeae</taxon>
        <taxon>Zizaniinae</taxon>
        <taxon>Zizania</taxon>
    </lineage>
</organism>
<keyword evidence="2" id="KW-1185">Reference proteome</keyword>
<dbReference type="Proteomes" id="UP000729402">
    <property type="component" value="Unassembled WGS sequence"/>
</dbReference>
<sequence>MLKEKFQRKEFHGRSWLHQLVTRHHMADPTDRAVGEGRACTTHTMEAATLAPPTQTMDTKWFLESGAGKLGSVCVKAVDILG</sequence>
<protein>
    <submittedName>
        <fullName evidence="1">Uncharacterized protein</fullName>
    </submittedName>
</protein>
<name>A0A8J5S8L9_ZIZPA</name>
<proteinExistence type="predicted"/>
<comment type="caution">
    <text evidence="1">The sequence shown here is derived from an EMBL/GenBank/DDBJ whole genome shotgun (WGS) entry which is preliminary data.</text>
</comment>
<dbReference type="EMBL" id="JAAALK010000286">
    <property type="protein sequence ID" value="KAG8062787.1"/>
    <property type="molecule type" value="Genomic_DNA"/>
</dbReference>